<evidence type="ECO:0000313" key="3">
    <source>
        <dbReference type="Proteomes" id="UP000319663"/>
    </source>
</evidence>
<dbReference type="STRING" id="5098.A0A507QTQ7"/>
<name>A0A507QTQ7_MONPU</name>
<protein>
    <recommendedName>
        <fullName evidence="4">INO80 complex subunit</fullName>
    </recommendedName>
</protein>
<sequence length="272" mass="28365">MPASTSATTAANGRSSRSGGTTPKSLVLVLKVPSNLLRRFPVTVPGIKESNPSTPSKDKERSSPASSSADPAVLPLSADNASDTASTPAPGANSETPRRRGVPGPKPGAKRGSDVMPKPRGKPGPKKKSKLDDGTYDHPPRIPHSSHKLGPKANTGAINAGLRALDRSGAPCRRWERKPLQLKSFTGVVWQLPTWRTPKAEKLDENNENKEVVVEAGVDSKANNNTESVILSAIPSAVPSAIPSEKSNSGDGDVTPFPSNMESSPPAISIGA</sequence>
<dbReference type="Proteomes" id="UP000319663">
    <property type="component" value="Unassembled WGS sequence"/>
</dbReference>
<dbReference type="GO" id="GO:0006338">
    <property type="term" value="P:chromatin remodeling"/>
    <property type="evidence" value="ECO:0007669"/>
    <property type="project" value="InterPro"/>
</dbReference>
<dbReference type="Pfam" id="PF08193">
    <property type="entry name" value="INO80_Ies4"/>
    <property type="match status" value="1"/>
</dbReference>
<gene>
    <name evidence="2" type="ORF">MPDQ_006753</name>
</gene>
<evidence type="ECO:0000313" key="2">
    <source>
        <dbReference type="EMBL" id="TQB72530.1"/>
    </source>
</evidence>
<feature type="region of interest" description="Disordered" evidence="1">
    <location>
        <begin position="239"/>
        <end position="272"/>
    </location>
</feature>
<comment type="caution">
    <text evidence="2">The sequence shown here is derived from an EMBL/GenBank/DDBJ whole genome shotgun (WGS) entry which is preliminary data.</text>
</comment>
<dbReference type="AlphaFoldDB" id="A0A507QTQ7"/>
<evidence type="ECO:0008006" key="4">
    <source>
        <dbReference type="Google" id="ProtNLM"/>
    </source>
</evidence>
<dbReference type="InterPro" id="IPR013175">
    <property type="entry name" value="INO80_su_Ies4"/>
</dbReference>
<dbReference type="OrthoDB" id="4093188at2759"/>
<dbReference type="PANTHER" id="PTHR28061:SF1">
    <property type="entry name" value="INO80 COMPLEX SUBUNIT 4"/>
    <property type="match status" value="1"/>
</dbReference>
<dbReference type="GO" id="GO:0031011">
    <property type="term" value="C:Ino80 complex"/>
    <property type="evidence" value="ECO:0007669"/>
    <property type="project" value="InterPro"/>
</dbReference>
<feature type="compositionally biased region" description="Basic residues" evidence="1">
    <location>
        <begin position="119"/>
        <end position="129"/>
    </location>
</feature>
<feature type="compositionally biased region" description="Basic and acidic residues" evidence="1">
    <location>
        <begin position="130"/>
        <end position="140"/>
    </location>
</feature>
<dbReference type="PANTHER" id="PTHR28061">
    <property type="entry name" value="INO EIGHTY SUBUNIT 4"/>
    <property type="match status" value="1"/>
</dbReference>
<dbReference type="EMBL" id="VIFY01000062">
    <property type="protein sequence ID" value="TQB72530.1"/>
    <property type="molecule type" value="Genomic_DNA"/>
</dbReference>
<feature type="compositionally biased region" description="Polar residues" evidence="1">
    <location>
        <begin position="1"/>
        <end position="24"/>
    </location>
</feature>
<feature type="compositionally biased region" description="Low complexity" evidence="1">
    <location>
        <begin position="63"/>
        <end position="78"/>
    </location>
</feature>
<reference evidence="2 3" key="1">
    <citation type="submission" date="2019-06" db="EMBL/GenBank/DDBJ databases">
        <title>Wine fermentation using esterase from Monascus purpureus.</title>
        <authorList>
            <person name="Geng C."/>
            <person name="Zhang Y."/>
        </authorList>
    </citation>
    <scope>NUCLEOTIDE SEQUENCE [LARGE SCALE GENOMIC DNA]</scope>
    <source>
        <strain evidence="2">HQ1</strain>
    </source>
</reference>
<proteinExistence type="predicted"/>
<organism evidence="2 3">
    <name type="scientific">Monascus purpureus</name>
    <name type="common">Red mold</name>
    <name type="synonym">Monascus anka</name>
    <dbReference type="NCBI Taxonomy" id="5098"/>
    <lineage>
        <taxon>Eukaryota</taxon>
        <taxon>Fungi</taxon>
        <taxon>Dikarya</taxon>
        <taxon>Ascomycota</taxon>
        <taxon>Pezizomycotina</taxon>
        <taxon>Eurotiomycetes</taxon>
        <taxon>Eurotiomycetidae</taxon>
        <taxon>Eurotiales</taxon>
        <taxon>Aspergillaceae</taxon>
        <taxon>Monascus</taxon>
    </lineage>
</organism>
<evidence type="ECO:0000256" key="1">
    <source>
        <dbReference type="SAM" id="MobiDB-lite"/>
    </source>
</evidence>
<keyword evidence="3" id="KW-1185">Reference proteome</keyword>
<accession>A0A507QTQ7</accession>
<feature type="region of interest" description="Disordered" evidence="1">
    <location>
        <begin position="1"/>
        <end position="156"/>
    </location>
</feature>